<evidence type="ECO:0000313" key="2">
    <source>
        <dbReference type="EMBL" id="UUX58085.1"/>
    </source>
</evidence>
<dbReference type="InterPro" id="IPR000182">
    <property type="entry name" value="GNAT_dom"/>
</dbReference>
<evidence type="ECO:0000313" key="3">
    <source>
        <dbReference type="Proteomes" id="UP001060018"/>
    </source>
</evidence>
<dbReference type="EMBL" id="CP102487">
    <property type="protein sequence ID" value="UUX58085.1"/>
    <property type="molecule type" value="Genomic_DNA"/>
</dbReference>
<organism evidence="2 3">
    <name type="scientific">Glutamicibacter halophytocola</name>
    <dbReference type="NCBI Taxonomy" id="1933880"/>
    <lineage>
        <taxon>Bacteria</taxon>
        <taxon>Bacillati</taxon>
        <taxon>Actinomycetota</taxon>
        <taxon>Actinomycetes</taxon>
        <taxon>Micrococcales</taxon>
        <taxon>Micrococcaceae</taxon>
        <taxon>Glutamicibacter</taxon>
    </lineage>
</organism>
<dbReference type="Gene3D" id="3.30.460.10">
    <property type="entry name" value="Beta Polymerase, domain 2"/>
    <property type="match status" value="1"/>
</dbReference>
<dbReference type="PROSITE" id="PS51186">
    <property type="entry name" value="GNAT"/>
    <property type="match status" value="1"/>
</dbReference>
<dbReference type="SUPFAM" id="SSF81301">
    <property type="entry name" value="Nucleotidyltransferase"/>
    <property type="match status" value="1"/>
</dbReference>
<feature type="domain" description="N-acetyltransferase" evidence="1">
    <location>
        <begin position="4"/>
        <end position="138"/>
    </location>
</feature>
<dbReference type="EC" id="2.3.1.-" evidence="2"/>
<reference evidence="2" key="1">
    <citation type="journal article" date="2022" name="Pest Manag. Sci.">
        <title>Glutamicibacter halophytocola-mediated host fitness of potato tuber moth on Solanaceae crops.</title>
        <authorList>
            <person name="Wang W."/>
            <person name="Xiao G."/>
            <person name="Du G."/>
            <person name="Chang L."/>
            <person name="Yang Y."/>
            <person name="Ye J."/>
            <person name="Chen B."/>
        </authorList>
    </citation>
    <scope>NUCLEOTIDE SEQUENCE</scope>
    <source>
        <strain evidence="2">S2</strain>
    </source>
</reference>
<dbReference type="Gene3D" id="3.40.630.30">
    <property type="match status" value="1"/>
</dbReference>
<keyword evidence="2" id="KW-0808">Transferase</keyword>
<dbReference type="Pfam" id="PF13508">
    <property type="entry name" value="Acetyltransf_7"/>
    <property type="match status" value="1"/>
</dbReference>
<proteinExistence type="predicted"/>
<dbReference type="PANTHER" id="PTHR34822:SF1">
    <property type="entry name" value="GRPB FAMILY PROTEIN"/>
    <property type="match status" value="1"/>
</dbReference>
<dbReference type="CDD" id="cd04301">
    <property type="entry name" value="NAT_SF"/>
    <property type="match status" value="1"/>
</dbReference>
<dbReference type="RefSeq" id="WP_257745365.1">
    <property type="nucleotide sequence ID" value="NZ_CP102487.1"/>
</dbReference>
<dbReference type="AlphaFoldDB" id="A0AA94XVT2"/>
<gene>
    <name evidence="2" type="ORF">NUH22_12315</name>
</gene>
<dbReference type="GO" id="GO:0016747">
    <property type="term" value="F:acyltransferase activity, transferring groups other than amino-acyl groups"/>
    <property type="evidence" value="ECO:0007669"/>
    <property type="project" value="InterPro"/>
</dbReference>
<sequence length="337" mass="37720">MRHIDIKDYRGDSSVRQLLVLAADPVGEQGLQDLLDECENLQVLAHFTKEGDVAALAAYRHSDQYSLCLEYLAVLPEFQHRGLGRALLEELRALHGKNLWATTDDDAIDFYRALGCVISNSAGDPRWPGVARYLCTLPYLPLLSSQPKEDPEYEPVDGQLTRGNIRIEEPSPSWPHHFQELCEQISMALGPQALAIEHTGSTSVPGLPAKPIIDIALLVPDANDESSYAPALEQAGLVFWHREPGWYAHRMFKPPAASGRMDANVHVFPAGSPESLRMMLFREHLKLDAADRQAYAQIKRQAAAQLLAEQGEDALVMDYNRIKEPFILELHRKLFDP</sequence>
<accession>A0AA94XVT2</accession>
<dbReference type="Pfam" id="PF04229">
    <property type="entry name" value="GrpB"/>
    <property type="match status" value="1"/>
</dbReference>
<keyword evidence="2" id="KW-0012">Acyltransferase</keyword>
<name>A0AA94XVT2_9MICC</name>
<dbReference type="SUPFAM" id="SSF55729">
    <property type="entry name" value="Acyl-CoA N-acyltransferases (Nat)"/>
    <property type="match status" value="1"/>
</dbReference>
<dbReference type="InterPro" id="IPR007344">
    <property type="entry name" value="GrpB/CoaE"/>
</dbReference>
<evidence type="ECO:0000259" key="1">
    <source>
        <dbReference type="PROSITE" id="PS51186"/>
    </source>
</evidence>
<dbReference type="InterPro" id="IPR043519">
    <property type="entry name" value="NT_sf"/>
</dbReference>
<dbReference type="InterPro" id="IPR016181">
    <property type="entry name" value="Acyl_CoA_acyltransferase"/>
</dbReference>
<protein>
    <submittedName>
        <fullName evidence="2">GNAT family N-acetyltransferase</fullName>
        <ecNumber evidence="2">2.3.1.-</ecNumber>
    </submittedName>
</protein>
<dbReference type="PANTHER" id="PTHR34822">
    <property type="entry name" value="GRPB DOMAIN PROTEIN (AFU_ORTHOLOGUE AFUA_1G01530)"/>
    <property type="match status" value="1"/>
</dbReference>
<dbReference type="Proteomes" id="UP001060018">
    <property type="component" value="Chromosome"/>
</dbReference>